<dbReference type="GO" id="GO:0009306">
    <property type="term" value="P:protein secretion"/>
    <property type="evidence" value="ECO:0007669"/>
    <property type="project" value="TreeGrafter"/>
</dbReference>
<dbReference type="AlphaFoldDB" id="A0A164S761"/>
<feature type="compositionally biased region" description="Acidic residues" evidence="2">
    <location>
        <begin position="628"/>
        <end position="650"/>
    </location>
</feature>
<protein>
    <recommendedName>
        <fullName evidence="3">RNA polymerase II assembly factor Rtp1 C-terminal domain-containing protein</fullName>
    </recommendedName>
</protein>
<keyword evidence="5" id="KW-1185">Reference proteome</keyword>
<comment type="similarity">
    <text evidence="1">Belongs to the Tango6 family.</text>
</comment>
<organism evidence="4 5">
    <name type="scientific">Sistotremastrum niveocremeum HHB9708</name>
    <dbReference type="NCBI Taxonomy" id="1314777"/>
    <lineage>
        <taxon>Eukaryota</taxon>
        <taxon>Fungi</taxon>
        <taxon>Dikarya</taxon>
        <taxon>Basidiomycota</taxon>
        <taxon>Agaricomycotina</taxon>
        <taxon>Agaricomycetes</taxon>
        <taxon>Sistotremastrales</taxon>
        <taxon>Sistotremastraceae</taxon>
        <taxon>Sertulicium</taxon>
        <taxon>Sertulicium niveocremeum</taxon>
    </lineage>
</organism>
<feature type="region of interest" description="Disordered" evidence="2">
    <location>
        <begin position="714"/>
        <end position="743"/>
    </location>
</feature>
<evidence type="ECO:0000259" key="3">
    <source>
        <dbReference type="Pfam" id="PF10363"/>
    </source>
</evidence>
<dbReference type="InterPro" id="IPR016024">
    <property type="entry name" value="ARM-type_fold"/>
</dbReference>
<dbReference type="PANTHER" id="PTHR20959">
    <property type="entry name" value="TRANSPORT AND GOLGI ORGANIZATION PROTEIN 6 FAMILY MEMBER"/>
    <property type="match status" value="1"/>
</dbReference>
<evidence type="ECO:0000256" key="2">
    <source>
        <dbReference type="SAM" id="MobiDB-lite"/>
    </source>
</evidence>
<evidence type="ECO:0000313" key="4">
    <source>
        <dbReference type="EMBL" id="KZS91206.1"/>
    </source>
</evidence>
<evidence type="ECO:0000313" key="5">
    <source>
        <dbReference type="Proteomes" id="UP000076722"/>
    </source>
</evidence>
<dbReference type="STRING" id="1314777.A0A164S761"/>
<dbReference type="Gene3D" id="1.25.10.10">
    <property type="entry name" value="Leucine-rich Repeat Variant"/>
    <property type="match status" value="1"/>
</dbReference>
<accession>A0A164S761</accession>
<name>A0A164S761_9AGAM</name>
<evidence type="ECO:0000256" key="1">
    <source>
        <dbReference type="ARBA" id="ARBA00005724"/>
    </source>
</evidence>
<dbReference type="InterPro" id="IPR011989">
    <property type="entry name" value="ARM-like"/>
</dbReference>
<dbReference type="PANTHER" id="PTHR20959:SF1">
    <property type="entry name" value="TRANSPORT AND GOLGI ORGANIZATION PROTEIN 6 HOMOLOG"/>
    <property type="match status" value="1"/>
</dbReference>
<dbReference type="InterPro" id="IPR039600">
    <property type="entry name" value="TANGO6/Rtp1"/>
</dbReference>
<reference evidence="4 5" key="1">
    <citation type="journal article" date="2016" name="Mol. Biol. Evol.">
        <title>Comparative Genomics of Early-Diverging Mushroom-Forming Fungi Provides Insights into the Origins of Lignocellulose Decay Capabilities.</title>
        <authorList>
            <person name="Nagy L.G."/>
            <person name="Riley R."/>
            <person name="Tritt A."/>
            <person name="Adam C."/>
            <person name="Daum C."/>
            <person name="Floudas D."/>
            <person name="Sun H."/>
            <person name="Yadav J.S."/>
            <person name="Pangilinan J."/>
            <person name="Larsson K.H."/>
            <person name="Matsuura K."/>
            <person name="Barry K."/>
            <person name="Labutti K."/>
            <person name="Kuo R."/>
            <person name="Ohm R.A."/>
            <person name="Bhattacharya S.S."/>
            <person name="Shirouzu T."/>
            <person name="Yoshinaga Y."/>
            <person name="Martin F.M."/>
            <person name="Grigoriev I.V."/>
            <person name="Hibbett D.S."/>
        </authorList>
    </citation>
    <scope>NUCLEOTIDE SEQUENCE [LARGE SCALE GENOMIC DNA]</scope>
    <source>
        <strain evidence="4 5">HHB9708</strain>
    </source>
</reference>
<dbReference type="SUPFAM" id="SSF48371">
    <property type="entry name" value="ARM repeat"/>
    <property type="match status" value="1"/>
</dbReference>
<dbReference type="Proteomes" id="UP000076722">
    <property type="component" value="Unassembled WGS sequence"/>
</dbReference>
<dbReference type="Pfam" id="PF10363">
    <property type="entry name" value="RTP1_C1"/>
    <property type="match status" value="1"/>
</dbReference>
<gene>
    <name evidence="4" type="ORF">SISNIDRAFT_456801</name>
</gene>
<dbReference type="EMBL" id="KV419416">
    <property type="protein sequence ID" value="KZS91206.1"/>
    <property type="molecule type" value="Genomic_DNA"/>
</dbReference>
<feature type="region of interest" description="Disordered" evidence="2">
    <location>
        <begin position="628"/>
        <end position="653"/>
    </location>
</feature>
<proteinExistence type="inferred from homology"/>
<feature type="domain" description="RNA polymerase II assembly factor Rtp1 C-terminal" evidence="3">
    <location>
        <begin position="751"/>
        <end position="881"/>
    </location>
</feature>
<sequence length="1097" mass="121154">MNKDENELLEWGFILKAVAIISGATIKPQPKEDPQLVLLHRSRALYRLRYPDSELNAFNPSDIYERATQEACWILECAQDTLMDKYTKKQELPLIGARDASYFKAVVDHACNALISLVNRISASWPTISKGPPKATEVIDLTCDPEHIETAASVLRTLLRVIFPFKEDRNRYVQSFINKSMIMLRGQDIVLAAIAIGWLPQTQLPSATTSYKDIRTMCIRLLEIMPRETTFMRLGNILLGTRFRHVQRACQFLMSQELMRPDGLKGFFGSVLGPPDDNQTYLNKFEYIVRHLNALPSTMKPEQYYPIIVPRILAMLLPTTPSEDSAKTEVPALHVRTAAFFVSKSLIGTEYKKSDDILLNLLHAPFNPKLSVDSFPEWNPISVTENLSVLSKILLNTDPSPPFFSALFSPIAARLYTLTEYFRRSRTSDPAHLKHAESMFITWAKIVDSEEGREVIWSIIRGEGGDWEFGDESESELTWVPSSSKTQASLLDGISAAHDPNFADPDINSNPLDLRPDPFQLVQALKQIGRAEISSQLFIRLLEHYQEAEQSEEGDPLKALLYLQLITQMQAQMTGPTAKENILAKPENILSFIIHVLQANIEKKPPSNPVAPTANGLSLNSLRIVDDEPDGEVVDQEGDSDDEGSGEEGESTGNMVSTAISLLLSVLEANLGLSSANTPQLDIIWNLLEPLSGTDDEQLRPLVREARVVMTARLASSSASAKPKKKGGRSVPTEPSEDAEEKAKAKEQYLHALKLLQDPILPVRAHGLLLLRQLVAPPVPLTRSTSDPVKKPLLEPALVPGILSVFLESLQDGDSYIFLNAVQGLSAMVEGYGKDVLKSLIDMYTKGLLNGPSPPETQWELDIRLRVGEALIQVITRDGEAAKHYNILLPPLLAITRADHAPTILRISALSIVAHYARTAFLPMMPYILETFSGLLNMLQLLAVPSKAPVPERKFAAITPNSGTVGDAPVEEAPSVQAPLEPSVNLTPTSTDPKLPEFRRAGLHLLLMISRAITLQIYADSGGVTGMGTPVKLLVVKEPSKRAQATAFVNKILSRDVLKNGITVTGYIAQTSDDGVARSMAHESCESMKVLLQYVQE</sequence>
<dbReference type="InterPro" id="IPR019451">
    <property type="entry name" value="Rtp1_C1"/>
</dbReference>
<dbReference type="OrthoDB" id="39591at2759"/>